<dbReference type="EMBL" id="BNAG01000001">
    <property type="protein sequence ID" value="GHE50536.1"/>
    <property type="molecule type" value="Genomic_DNA"/>
</dbReference>
<gene>
    <name evidence="2" type="ORF">GCM10011340_00520</name>
</gene>
<evidence type="ECO:0008006" key="4">
    <source>
        <dbReference type="Google" id="ProtNLM"/>
    </source>
</evidence>
<dbReference type="InterPro" id="IPR006121">
    <property type="entry name" value="HMA_dom"/>
</dbReference>
<name>A0ABQ3I3D5_9BACT</name>
<comment type="caution">
    <text evidence="2">The sequence shown here is derived from an EMBL/GenBank/DDBJ whole genome shotgun (WGS) entry which is preliminary data.</text>
</comment>
<keyword evidence="3" id="KW-1185">Reference proteome</keyword>
<accession>A0ABQ3I3D5</accession>
<dbReference type="Gene3D" id="3.30.70.100">
    <property type="match status" value="1"/>
</dbReference>
<evidence type="ECO:0000313" key="2">
    <source>
        <dbReference type="EMBL" id="GHE50536.1"/>
    </source>
</evidence>
<dbReference type="SUPFAM" id="SSF55008">
    <property type="entry name" value="HMA, heavy metal-associated domain"/>
    <property type="match status" value="1"/>
</dbReference>
<reference evidence="3" key="1">
    <citation type="journal article" date="2019" name="Int. J. Syst. Evol. Microbiol.">
        <title>The Global Catalogue of Microorganisms (GCM) 10K type strain sequencing project: providing services to taxonomists for standard genome sequencing and annotation.</title>
        <authorList>
            <consortium name="The Broad Institute Genomics Platform"/>
            <consortium name="The Broad Institute Genome Sequencing Center for Infectious Disease"/>
            <person name="Wu L."/>
            <person name="Ma J."/>
        </authorList>
    </citation>
    <scope>NUCLEOTIDE SEQUENCE [LARGE SCALE GENOMIC DNA]</scope>
    <source>
        <strain evidence="3">CGMCC 1.15111</strain>
    </source>
</reference>
<evidence type="ECO:0000256" key="1">
    <source>
        <dbReference type="ARBA" id="ARBA00022723"/>
    </source>
</evidence>
<dbReference type="InterPro" id="IPR036163">
    <property type="entry name" value="HMA_dom_sf"/>
</dbReference>
<evidence type="ECO:0000313" key="3">
    <source>
        <dbReference type="Proteomes" id="UP000658258"/>
    </source>
</evidence>
<protein>
    <recommendedName>
        <fullName evidence="4">HMA domain-containing protein</fullName>
    </recommendedName>
</protein>
<dbReference type="PROSITE" id="PS01047">
    <property type="entry name" value="HMA_1"/>
    <property type="match status" value="1"/>
</dbReference>
<keyword evidence="1" id="KW-0479">Metal-binding</keyword>
<dbReference type="RefSeq" id="WP_189628183.1">
    <property type="nucleotide sequence ID" value="NZ_BNAG01000001.1"/>
</dbReference>
<dbReference type="Proteomes" id="UP000658258">
    <property type="component" value="Unassembled WGS sequence"/>
</dbReference>
<organism evidence="2 3">
    <name type="scientific">Roseivirga thermotolerans</name>
    <dbReference type="NCBI Taxonomy" id="1758176"/>
    <lineage>
        <taxon>Bacteria</taxon>
        <taxon>Pseudomonadati</taxon>
        <taxon>Bacteroidota</taxon>
        <taxon>Cytophagia</taxon>
        <taxon>Cytophagales</taxon>
        <taxon>Roseivirgaceae</taxon>
        <taxon>Roseivirga</taxon>
    </lineage>
</organism>
<proteinExistence type="predicted"/>
<dbReference type="InterPro" id="IPR017969">
    <property type="entry name" value="Heavy-metal-associated_CS"/>
</dbReference>
<sequence>METLKFNSTIKCTGCLAKVTPFLDEVAGADNWEVDLKNPNKVLTVKANGLTADQITKAVKDAGYAAEQLKTNA</sequence>
<dbReference type="CDD" id="cd00371">
    <property type="entry name" value="HMA"/>
    <property type="match status" value="1"/>
</dbReference>